<dbReference type="EMBL" id="NPHW01003218">
    <property type="protein sequence ID" value="OXV09939.1"/>
    <property type="molecule type" value="Genomic_DNA"/>
</dbReference>
<feature type="transmembrane region" description="Helical" evidence="2">
    <location>
        <begin position="126"/>
        <end position="145"/>
    </location>
</feature>
<dbReference type="PANTHER" id="PTHR28062">
    <property type="entry name" value="K+-H+ EXCHANGE-LIKE PROTEIN"/>
    <property type="match status" value="1"/>
</dbReference>
<dbReference type="Pfam" id="PF10173">
    <property type="entry name" value="Mit_KHE1"/>
    <property type="match status" value="1"/>
</dbReference>
<protein>
    <recommendedName>
        <fullName evidence="5">Mitochondrial K+-H+ exchange-related-domain-containing protein</fullName>
    </recommendedName>
</protein>
<evidence type="ECO:0008006" key="5">
    <source>
        <dbReference type="Google" id="ProtNLM"/>
    </source>
</evidence>
<evidence type="ECO:0000313" key="3">
    <source>
        <dbReference type="EMBL" id="OXV09939.1"/>
    </source>
</evidence>
<evidence type="ECO:0000256" key="2">
    <source>
        <dbReference type="SAM" id="Phobius"/>
    </source>
</evidence>
<dbReference type="InterPro" id="IPR018786">
    <property type="entry name" value="Mit_KHE1"/>
</dbReference>
<feature type="region of interest" description="Disordered" evidence="1">
    <location>
        <begin position="257"/>
        <end position="277"/>
    </location>
</feature>
<organism evidence="3 4">
    <name type="scientific">Elaphomyces granulatus</name>
    <dbReference type="NCBI Taxonomy" id="519963"/>
    <lineage>
        <taxon>Eukaryota</taxon>
        <taxon>Fungi</taxon>
        <taxon>Dikarya</taxon>
        <taxon>Ascomycota</taxon>
        <taxon>Pezizomycotina</taxon>
        <taxon>Eurotiomycetes</taxon>
        <taxon>Eurotiomycetidae</taxon>
        <taxon>Eurotiales</taxon>
        <taxon>Elaphomycetaceae</taxon>
        <taxon>Elaphomyces</taxon>
    </lineage>
</organism>
<dbReference type="GO" id="GO:0005743">
    <property type="term" value="C:mitochondrial inner membrane"/>
    <property type="evidence" value="ECO:0007669"/>
    <property type="project" value="TreeGrafter"/>
</dbReference>
<dbReference type="GO" id="GO:1902600">
    <property type="term" value="P:proton transmembrane transport"/>
    <property type="evidence" value="ECO:0007669"/>
    <property type="project" value="TreeGrafter"/>
</dbReference>
<dbReference type="Proteomes" id="UP000243515">
    <property type="component" value="Unassembled WGS sequence"/>
</dbReference>
<reference evidence="3 4" key="1">
    <citation type="journal article" date="2015" name="Environ. Microbiol.">
        <title>Metagenome sequence of Elaphomyces granulatus from sporocarp tissue reveals Ascomycota ectomycorrhizal fingerprints of genome expansion and a Proteobacteria-rich microbiome.</title>
        <authorList>
            <person name="Quandt C.A."/>
            <person name="Kohler A."/>
            <person name="Hesse C.N."/>
            <person name="Sharpton T.J."/>
            <person name="Martin F."/>
            <person name="Spatafora J.W."/>
        </authorList>
    </citation>
    <scope>NUCLEOTIDE SEQUENCE [LARGE SCALE GENOMIC DNA]</scope>
    <source>
        <strain evidence="3 4">OSC145934</strain>
    </source>
</reference>
<evidence type="ECO:0000256" key="1">
    <source>
        <dbReference type="SAM" id="MobiDB-lite"/>
    </source>
</evidence>
<keyword evidence="2" id="KW-0472">Membrane</keyword>
<dbReference type="AlphaFoldDB" id="A0A232M0L3"/>
<dbReference type="OrthoDB" id="5562676at2759"/>
<comment type="caution">
    <text evidence="3">The sequence shown here is derived from an EMBL/GenBank/DDBJ whole genome shotgun (WGS) entry which is preliminary data.</text>
</comment>
<keyword evidence="2" id="KW-1133">Transmembrane helix</keyword>
<name>A0A232M0L3_9EURO</name>
<proteinExistence type="predicted"/>
<dbReference type="GO" id="GO:0006813">
    <property type="term" value="P:potassium ion transport"/>
    <property type="evidence" value="ECO:0007669"/>
    <property type="project" value="TreeGrafter"/>
</dbReference>
<keyword evidence="2" id="KW-0812">Transmembrane</keyword>
<accession>A0A232M0L3</accession>
<dbReference type="PANTHER" id="PTHR28062:SF1">
    <property type="entry name" value="TRANSMEMBRANE PROTEIN"/>
    <property type="match status" value="1"/>
</dbReference>
<sequence length="277" mass="32177">MRLFLVPISKKRAFVYCRSTKLLKKDSYLDRITAKAAETWGKWEQADRGWKKSLVSYGHRVLQRIPYEEWGLKSIPPLNAQRQVDQSGTKQKVEVAFPGNAIKQDKVLGTLRKLATERQDLHRRRMWWSIILAPLTAPVALIPLVPNIPFFYLAYRGWSHWRALSGSKHLVFLLDKDLLEPRSLSTLEHFYSRRLIHAEKDPQRNDNPAIVLQETEDEEKLLLQESDGRELGKILAAPELQIEVERAVVQIRHSLSPERESIKKKHDLDHSKETHSS</sequence>
<keyword evidence="4" id="KW-1185">Reference proteome</keyword>
<evidence type="ECO:0000313" key="4">
    <source>
        <dbReference type="Proteomes" id="UP000243515"/>
    </source>
</evidence>
<gene>
    <name evidence="3" type="ORF">Egran_02299</name>
</gene>